<dbReference type="EMBL" id="JBHTEY010000004">
    <property type="protein sequence ID" value="MFC7615259.1"/>
    <property type="molecule type" value="Genomic_DNA"/>
</dbReference>
<evidence type="ECO:0008006" key="3">
    <source>
        <dbReference type="Google" id="ProtNLM"/>
    </source>
</evidence>
<dbReference type="Proteomes" id="UP001596512">
    <property type="component" value="Unassembled WGS sequence"/>
</dbReference>
<organism evidence="1 2">
    <name type="scientific">Actinokineospora soli</name>
    <dbReference type="NCBI Taxonomy" id="1048753"/>
    <lineage>
        <taxon>Bacteria</taxon>
        <taxon>Bacillati</taxon>
        <taxon>Actinomycetota</taxon>
        <taxon>Actinomycetes</taxon>
        <taxon>Pseudonocardiales</taxon>
        <taxon>Pseudonocardiaceae</taxon>
        <taxon>Actinokineospora</taxon>
    </lineage>
</organism>
<comment type="caution">
    <text evidence="1">The sequence shown here is derived from an EMBL/GenBank/DDBJ whole genome shotgun (WGS) entry which is preliminary data.</text>
</comment>
<evidence type="ECO:0000313" key="1">
    <source>
        <dbReference type="EMBL" id="MFC7615259.1"/>
    </source>
</evidence>
<accession>A0ABW2TPG8</accession>
<proteinExistence type="predicted"/>
<evidence type="ECO:0000313" key="2">
    <source>
        <dbReference type="Proteomes" id="UP001596512"/>
    </source>
</evidence>
<sequence>MFLLVSAGLFWAAIDYSASVGRQRGMDVAAALEYMPNVTVYSKENLRIAVPGVRVDTCPADDGAHRFRYTGLKLVIESGEQRFFLPATWTPERGTAIVLPRSDSVRLEFSARTPPRIAEGSNHEASVAPEGLLF</sequence>
<name>A0ABW2TPG8_9PSEU</name>
<protein>
    <recommendedName>
        <fullName evidence="3">Flp pilus-assembly TadE/G-like</fullName>
    </recommendedName>
</protein>
<gene>
    <name evidence="1" type="ORF">ACFQV2_18860</name>
</gene>
<keyword evidence="2" id="KW-1185">Reference proteome</keyword>
<reference evidence="2" key="1">
    <citation type="journal article" date="2019" name="Int. J. Syst. Evol. Microbiol.">
        <title>The Global Catalogue of Microorganisms (GCM) 10K type strain sequencing project: providing services to taxonomists for standard genome sequencing and annotation.</title>
        <authorList>
            <consortium name="The Broad Institute Genomics Platform"/>
            <consortium name="The Broad Institute Genome Sequencing Center for Infectious Disease"/>
            <person name="Wu L."/>
            <person name="Ma J."/>
        </authorList>
    </citation>
    <scope>NUCLEOTIDE SEQUENCE [LARGE SCALE GENOMIC DNA]</scope>
    <source>
        <strain evidence="2">JCM 17695</strain>
    </source>
</reference>